<reference evidence="2" key="3">
    <citation type="journal article" date="2021" name="World Allergy Organ. J.">
        <title>Chromosome-level assembly of Dermatophagoides farinae genome and transcriptome reveals two novel allergens Der f 37 and Der f 39.</title>
        <authorList>
            <person name="Chen J."/>
            <person name="Cai Z."/>
            <person name="Fan D."/>
            <person name="Hu J."/>
            <person name="Hou Y."/>
            <person name="He Y."/>
            <person name="Zhang Z."/>
            <person name="Zhao Z."/>
            <person name="Gao P."/>
            <person name="Hu W."/>
            <person name="Sun J."/>
            <person name="Li J."/>
            <person name="Ji K."/>
        </authorList>
    </citation>
    <scope>NUCLEOTIDE SEQUENCE</scope>
    <source>
        <strain evidence="2">JKM2019</strain>
    </source>
</reference>
<evidence type="ECO:0000313" key="3">
    <source>
        <dbReference type="EMBL" id="KAH9517178.1"/>
    </source>
</evidence>
<keyword evidence="1" id="KW-1133">Transmembrane helix</keyword>
<dbReference type="Proteomes" id="UP000790347">
    <property type="component" value="Unassembled WGS sequence"/>
</dbReference>
<keyword evidence="4" id="KW-1185">Reference proteome</keyword>
<accession>A0A922I273</accession>
<gene>
    <name evidence="3" type="ORF">DERF_007867</name>
    <name evidence="2" type="ORF">HUG17_2169</name>
</gene>
<comment type="caution">
    <text evidence="3">The sequence shown here is derived from an EMBL/GenBank/DDBJ whole genome shotgun (WGS) entry which is preliminary data.</text>
</comment>
<dbReference type="EMBL" id="SDOV01000001">
    <property type="protein sequence ID" value="KAH7646631.1"/>
    <property type="molecule type" value="Genomic_DNA"/>
</dbReference>
<proteinExistence type="predicted"/>
<name>A0A922I273_DERFA</name>
<organism evidence="3 4">
    <name type="scientific">Dermatophagoides farinae</name>
    <name type="common">American house dust mite</name>
    <dbReference type="NCBI Taxonomy" id="6954"/>
    <lineage>
        <taxon>Eukaryota</taxon>
        <taxon>Metazoa</taxon>
        <taxon>Ecdysozoa</taxon>
        <taxon>Arthropoda</taxon>
        <taxon>Chelicerata</taxon>
        <taxon>Arachnida</taxon>
        <taxon>Acari</taxon>
        <taxon>Acariformes</taxon>
        <taxon>Sarcoptiformes</taxon>
        <taxon>Astigmata</taxon>
        <taxon>Psoroptidia</taxon>
        <taxon>Analgoidea</taxon>
        <taxon>Pyroglyphidae</taxon>
        <taxon>Dermatophagoidinae</taxon>
        <taxon>Dermatophagoides</taxon>
    </lineage>
</organism>
<feature type="transmembrane region" description="Helical" evidence="1">
    <location>
        <begin position="20"/>
        <end position="37"/>
    </location>
</feature>
<dbReference type="AlphaFoldDB" id="A0A922I273"/>
<reference evidence="3" key="1">
    <citation type="submission" date="2013-05" db="EMBL/GenBank/DDBJ databases">
        <authorList>
            <person name="Yim A.K.Y."/>
            <person name="Chan T.F."/>
            <person name="Ji K.M."/>
            <person name="Liu X.Y."/>
            <person name="Zhou J.W."/>
            <person name="Li R.Q."/>
            <person name="Yang K.Y."/>
            <person name="Li J."/>
            <person name="Li M."/>
            <person name="Law P.T.W."/>
            <person name="Wu Y.L."/>
            <person name="Cai Z.L."/>
            <person name="Qin H."/>
            <person name="Bao Y."/>
            <person name="Leung R.K.K."/>
            <person name="Ng P.K.S."/>
            <person name="Zou J."/>
            <person name="Zhong X.J."/>
            <person name="Ran P.X."/>
            <person name="Zhong N.S."/>
            <person name="Liu Z.G."/>
            <person name="Tsui S.K.W."/>
        </authorList>
    </citation>
    <scope>NUCLEOTIDE SEQUENCE</scope>
    <source>
        <strain evidence="3">Derf</strain>
        <tissue evidence="3">Whole organism</tissue>
    </source>
</reference>
<dbReference type="Proteomes" id="UP000828236">
    <property type="component" value="Unassembled WGS sequence"/>
</dbReference>
<evidence type="ECO:0000256" key="1">
    <source>
        <dbReference type="SAM" id="Phobius"/>
    </source>
</evidence>
<keyword evidence="1" id="KW-0472">Membrane</keyword>
<keyword evidence="1" id="KW-0812">Transmembrane</keyword>
<reference evidence="2" key="2">
    <citation type="submission" date="2020-06" db="EMBL/GenBank/DDBJ databases">
        <authorList>
            <person name="Ji K."/>
            <person name="Li J."/>
        </authorList>
    </citation>
    <scope>NUCLEOTIDE SEQUENCE</scope>
    <source>
        <strain evidence="2">JKM2019</strain>
        <tissue evidence="2">Whole body</tissue>
    </source>
</reference>
<protein>
    <submittedName>
        <fullName evidence="3">Uncharacterized protein</fullName>
    </submittedName>
</protein>
<evidence type="ECO:0000313" key="2">
    <source>
        <dbReference type="EMBL" id="KAH7646631.1"/>
    </source>
</evidence>
<dbReference type="OrthoDB" id="6532728at2759"/>
<dbReference type="EMBL" id="ASGP02000003">
    <property type="protein sequence ID" value="KAH9517178.1"/>
    <property type="molecule type" value="Genomic_DNA"/>
</dbReference>
<sequence>MANNRLRLSQKQQQQQQQQYQPLSTLAMIIITILFLMNEIQQNQAGPMAQMRAFRLGQSLTRPPMTVWLRVFYPFPIDVVEKKYVPVKIPTPVYVNGMPPSSSLKSTIPSSASRNYLPLSSINYPQLSSYPSSYARNPNYYYYYKNSYSAKQNQLQQQQQQQQSYYYGNYLHESTTDLSPKYQIQSKLMAPKEYSNYY</sequence>
<reference evidence="3" key="4">
    <citation type="journal article" date="2022" name="Res Sq">
        <title>Comparative Genomics Reveals Insights into the Divergent Evolution of Astigmatic Mites and Household Pest Adaptations.</title>
        <authorList>
            <person name="Xiong Q."/>
            <person name="Wan A.T.-Y."/>
            <person name="Liu X.-Y."/>
            <person name="Fung C.S.-H."/>
            <person name="Xiao X."/>
            <person name="Malainual N."/>
            <person name="Hou J."/>
            <person name="Wang L."/>
            <person name="Wang M."/>
            <person name="Yang K."/>
            <person name="Cui Y."/>
            <person name="Leung E."/>
            <person name="Nong W."/>
            <person name="Shin S.-K."/>
            <person name="Au S."/>
            <person name="Jeong K.Y."/>
            <person name="Chew F.T."/>
            <person name="Hui J."/>
            <person name="Leung T.F."/>
            <person name="Tungtrongchitr A."/>
            <person name="Zhong N."/>
            <person name="Liu Z."/>
            <person name="Tsui S."/>
        </authorList>
    </citation>
    <scope>NUCLEOTIDE SEQUENCE</scope>
    <source>
        <strain evidence="3">Derf</strain>
        <tissue evidence="3">Whole organism</tissue>
    </source>
</reference>
<evidence type="ECO:0000313" key="4">
    <source>
        <dbReference type="Proteomes" id="UP000790347"/>
    </source>
</evidence>